<comment type="caution">
    <text evidence="1">The sequence shown here is derived from an EMBL/GenBank/DDBJ whole genome shotgun (WGS) entry which is preliminary data.</text>
</comment>
<keyword evidence="3" id="KW-1185">Reference proteome</keyword>
<dbReference type="Proteomes" id="UP000602510">
    <property type="component" value="Unassembled WGS sequence"/>
</dbReference>
<gene>
    <name evidence="1" type="ORF">GN244_ATG19802</name>
    <name evidence="2" type="ORF">GN958_ATG01014</name>
</gene>
<dbReference type="EMBL" id="WSZM01001040">
    <property type="protein sequence ID" value="KAF4028533.1"/>
    <property type="molecule type" value="Genomic_DNA"/>
</dbReference>
<protein>
    <submittedName>
        <fullName evidence="1">Uncharacterized protein</fullName>
    </submittedName>
</protein>
<evidence type="ECO:0000313" key="1">
    <source>
        <dbReference type="EMBL" id="KAF4028533.1"/>
    </source>
</evidence>
<accession>A0A833W3U5</accession>
<dbReference type="AlphaFoldDB" id="A0A833W3U5"/>
<proteinExistence type="predicted"/>
<organism evidence="1 3">
    <name type="scientific">Phytophthora infestans</name>
    <name type="common">Potato late blight agent</name>
    <name type="synonym">Botrytis infestans</name>
    <dbReference type="NCBI Taxonomy" id="4787"/>
    <lineage>
        <taxon>Eukaryota</taxon>
        <taxon>Sar</taxon>
        <taxon>Stramenopiles</taxon>
        <taxon>Oomycota</taxon>
        <taxon>Peronosporomycetes</taxon>
        <taxon>Peronosporales</taxon>
        <taxon>Peronosporaceae</taxon>
        <taxon>Phytophthora</taxon>
    </lineage>
</organism>
<dbReference type="Proteomes" id="UP000704712">
    <property type="component" value="Unassembled WGS sequence"/>
</dbReference>
<sequence length="86" mass="9813">MVSRIGISPVCVLGDDGRDWDGSRFEEEKKTFLEPLKLPDVSSKARKRARVKWDKTGKRLEKAEAVLKHKKVNVGLDESCENENEE</sequence>
<dbReference type="EMBL" id="JAACNO010000136">
    <property type="protein sequence ID" value="KAF4149789.1"/>
    <property type="molecule type" value="Genomic_DNA"/>
</dbReference>
<name>A0A833W3U5_PHYIN</name>
<evidence type="ECO:0000313" key="2">
    <source>
        <dbReference type="EMBL" id="KAF4149789.1"/>
    </source>
</evidence>
<reference evidence="1" key="1">
    <citation type="submission" date="2020-04" db="EMBL/GenBank/DDBJ databases">
        <title>Hybrid Assembly of Korean Phytophthora infestans isolates.</title>
        <authorList>
            <person name="Prokchorchik M."/>
            <person name="Lee Y."/>
            <person name="Seo J."/>
            <person name="Cho J.-H."/>
            <person name="Park Y.-E."/>
            <person name="Jang D.-C."/>
            <person name="Im J.-S."/>
            <person name="Choi J.-G."/>
            <person name="Park H.-J."/>
            <person name="Lee G.-B."/>
            <person name="Lee Y.-G."/>
            <person name="Hong S.-Y."/>
            <person name="Cho K."/>
            <person name="Sohn K.H."/>
        </authorList>
    </citation>
    <scope>NUCLEOTIDE SEQUENCE</scope>
    <source>
        <strain evidence="1">KR_1_A1</strain>
        <strain evidence="2">KR_2_A2</strain>
    </source>
</reference>
<evidence type="ECO:0000313" key="3">
    <source>
        <dbReference type="Proteomes" id="UP000602510"/>
    </source>
</evidence>